<name>A0ACC5YBM4_9TELE</name>
<dbReference type="EMBL" id="CM040979">
    <property type="protein sequence ID" value="MCJ8732391.1"/>
    <property type="molecule type" value="Genomic_DNA"/>
</dbReference>
<dbReference type="Proteomes" id="UP000830395">
    <property type="component" value="Chromosome 5"/>
</dbReference>
<evidence type="ECO:0000313" key="1">
    <source>
        <dbReference type="EMBL" id="MCJ8732391.1"/>
    </source>
</evidence>
<reference evidence="1" key="1">
    <citation type="submission" date="2020-02" db="EMBL/GenBank/DDBJ databases">
        <title>Genome sequencing of the panga catfish, Pangasius djambal.</title>
        <authorList>
            <person name="Wen M."/>
            <person name="Zahm M."/>
            <person name="Roques C."/>
            <person name="Cabau C."/>
            <person name="Klopp C."/>
            <person name="Donnadieu C."/>
            <person name="Jouanno E."/>
            <person name="Avarre J.-C."/>
            <person name="Campet M."/>
            <person name="Ha T."/>
            <person name="Dugue R."/>
            <person name="Lampietro C."/>
            <person name="Louis A."/>
            <person name="Herpin A."/>
            <person name="Echchiki A."/>
            <person name="Berthelot C."/>
            <person name="Parey E."/>
            <person name="Roest-Crollius H."/>
            <person name="Braasch I."/>
            <person name="Postlethwait J.H."/>
            <person name="Bobe J."/>
            <person name="Montfort J."/>
            <person name="Bouchez O."/>
            <person name="Begum T."/>
            <person name="Schartl M."/>
            <person name="Gustiano R."/>
            <person name="Guiguen Y."/>
        </authorList>
    </citation>
    <scope>NUCLEOTIDE SEQUENCE</scope>
    <source>
        <strain evidence="1">Pdj_M5554</strain>
    </source>
</reference>
<organism evidence="1 2">
    <name type="scientific">Pangasius djambal</name>
    <dbReference type="NCBI Taxonomy" id="1691987"/>
    <lineage>
        <taxon>Eukaryota</taxon>
        <taxon>Metazoa</taxon>
        <taxon>Chordata</taxon>
        <taxon>Craniata</taxon>
        <taxon>Vertebrata</taxon>
        <taxon>Euteleostomi</taxon>
        <taxon>Actinopterygii</taxon>
        <taxon>Neopterygii</taxon>
        <taxon>Teleostei</taxon>
        <taxon>Ostariophysi</taxon>
        <taxon>Siluriformes</taxon>
        <taxon>Pangasiidae</taxon>
        <taxon>Pangasius</taxon>
    </lineage>
</organism>
<keyword evidence="2" id="KW-1185">Reference proteome</keyword>
<comment type="caution">
    <text evidence="1">The sequence shown here is derived from an EMBL/GenBank/DDBJ whole genome shotgun (WGS) entry which is preliminary data.</text>
</comment>
<gene>
    <name evidence="1" type="ORF">PDJAM_G00210850</name>
</gene>
<sequence>MFRLQPQLWQLLVLMCLGGLLQTDVCGGQQSVQIQNGPLYRVKGFPMSISCNVSGLDDSRTQAFAFSVSKPQNPNIALRIISTNDPNYAYAVYSERVREKNIVIERLSGTSVLFHIKSLKAEDSGKYECYTPNTGVVYSGSYNAETTVTVIEDTLMASYTGPASHSISVGESLQLKCQVSSQTFQHTHLSVTWYLRGSNGTWPIISLDRDLTVRPGSEFVARYRSGLIAMEKIEDTTYILKIRQVQQSDSGEIYCQAEEWVQDPDRSWFRICHRNTTGSNIEVKALATADEVGPFVTQIRVLNGDLEEGGVMEIHCSIEAQNLIGHFFSMTWLRNNKEVAQIGPSGVLSVIDNYMKRENDGEMRIVKKGDRIFILTIQPVRAEDQGMYQCRAAQEEKTETGAFISGKSQLSREETVRIRAEESGLAVIMTKQLVIVTEGEALQIGCSVSGAKGLLSVSWQHKKPTGSSFSDVITLSREGVMGAVAAEYQHRGLRTFRSNVADFILELSGALLTDSGEYMCTVSEWRMESSGNLKKVNSQSQQGKVSVNSIDSLVKVGLKSRYVNVTENSVIKMMCSVKAPKVSLAVTWMFEPHNSTAQENIICMDRTGGISCGEGQRDYQIDTQVRESVTDFILTVLRASKRHEGRYACQIDAYDKNVQKTKKLSNLLAITILRPVSKLSVSTKLKSPLKIQDNSDSVIDCLVTSATSNSSRFEVTWIHGTQTLLKMELEGVVTLEMDERISMRRTKRQTFQLMIKQVKSTDSGHYHCSVQEWIQDPDGIWYSLDTKSVTMELEVIAKESDFSMDKSNVQLKATEGEQVDLSCSLGPGGPDPTFRYSLSWFFQSQDQSLSTVKLLTYSHDGRLQFQESDPELQHRLCFSRPTINVFHLSILNSNPSDSGIYYCEVDQYQADCKSKWERKGSDKSGFTNVSVHFIESKLQVHKVSRFFNVSDIQTGFVVECEISSRSSDKSVFEVTWSRRQRDEPPLTIFTARRDGTLHSTIFDRTLVRQRDEPPLTIFTARRDGTLHSTIFDRTLVYDRPSTTRYTLTVPNVDPSDNGQYQCQVVEWLQKATDTWRKVAEDKSGELSINIEVEIKSSEDTFTLETPATHQNSTEGEQLEISYSINFDKMDPTFHYTLTWFVERQSSSASTFLLSHTYNGYLRYQSENKQLNGRLLFSRPTAKIFSLTILNLDPSDSGNYQCKVEQYHLDCEGKWEKRGSPQLVSTMVNVHKTESNLKVRKVSRFFNVSDIQTGFVVECEISSRSSDKSVFEVTWSRRQRDEPPLTIFTARRDGTLHSTIFDRTLVRQRDEPPLTIFTARRDGTLHSTIFDRTLVYDRPSTTRYTLTVPNVDPSDNGQYQCQVVEWLQKATNTWRKVAGDKSGELSINVHVHAEGNSDTLNILIYFLHCL</sequence>
<proteinExistence type="predicted"/>
<protein>
    <submittedName>
        <fullName evidence="1">Uncharacterized protein</fullName>
    </submittedName>
</protein>
<accession>A0ACC5YBM4</accession>
<evidence type="ECO:0000313" key="2">
    <source>
        <dbReference type="Proteomes" id="UP000830395"/>
    </source>
</evidence>